<proteinExistence type="predicted"/>
<organism evidence="1">
    <name type="scientific">Anguilla anguilla</name>
    <name type="common">European freshwater eel</name>
    <name type="synonym">Muraena anguilla</name>
    <dbReference type="NCBI Taxonomy" id="7936"/>
    <lineage>
        <taxon>Eukaryota</taxon>
        <taxon>Metazoa</taxon>
        <taxon>Chordata</taxon>
        <taxon>Craniata</taxon>
        <taxon>Vertebrata</taxon>
        <taxon>Euteleostomi</taxon>
        <taxon>Actinopterygii</taxon>
        <taxon>Neopterygii</taxon>
        <taxon>Teleostei</taxon>
        <taxon>Anguilliformes</taxon>
        <taxon>Anguillidae</taxon>
        <taxon>Anguilla</taxon>
    </lineage>
</organism>
<protein>
    <submittedName>
        <fullName evidence="1">Uncharacterized protein</fullName>
    </submittedName>
</protein>
<accession>A0A0E9WLD4</accession>
<dbReference type="AlphaFoldDB" id="A0A0E9WLD4"/>
<name>A0A0E9WLD4_ANGAN</name>
<dbReference type="EMBL" id="GBXM01017466">
    <property type="protein sequence ID" value="JAH91111.1"/>
    <property type="molecule type" value="Transcribed_RNA"/>
</dbReference>
<reference evidence="1" key="2">
    <citation type="journal article" date="2015" name="Fish Shellfish Immunol.">
        <title>Early steps in the European eel (Anguilla anguilla)-Vibrio vulnificus interaction in the gills: Role of the RtxA13 toxin.</title>
        <authorList>
            <person name="Callol A."/>
            <person name="Pajuelo D."/>
            <person name="Ebbesson L."/>
            <person name="Teles M."/>
            <person name="MacKenzie S."/>
            <person name="Amaro C."/>
        </authorList>
    </citation>
    <scope>NUCLEOTIDE SEQUENCE</scope>
</reference>
<reference evidence="1" key="1">
    <citation type="submission" date="2014-11" db="EMBL/GenBank/DDBJ databases">
        <authorList>
            <person name="Amaro Gonzalez C."/>
        </authorList>
    </citation>
    <scope>NUCLEOTIDE SEQUENCE</scope>
</reference>
<evidence type="ECO:0000313" key="1">
    <source>
        <dbReference type="EMBL" id="JAH91111.1"/>
    </source>
</evidence>
<sequence>MWNSDGQLPCSVHPTSILLCRWRFWFLTGGSRTVCVARLPMGVVVSHTPFVKIHNKKISIL</sequence>